<feature type="non-terminal residue" evidence="2">
    <location>
        <position position="250"/>
    </location>
</feature>
<keyword evidence="3" id="KW-1185">Reference proteome</keyword>
<accession>A0A6G0Z190</accession>
<dbReference type="EMBL" id="VUJU01001719">
    <property type="protein sequence ID" value="KAF0764096.1"/>
    <property type="molecule type" value="Genomic_DNA"/>
</dbReference>
<feature type="region of interest" description="Disordered" evidence="1">
    <location>
        <begin position="229"/>
        <end position="250"/>
    </location>
</feature>
<reference evidence="2 3" key="1">
    <citation type="submission" date="2019-08" db="EMBL/GenBank/DDBJ databases">
        <title>Whole genome of Aphis craccivora.</title>
        <authorList>
            <person name="Voronova N.V."/>
            <person name="Shulinski R.S."/>
            <person name="Bandarenka Y.V."/>
            <person name="Zhorov D.G."/>
            <person name="Warner D."/>
        </authorList>
    </citation>
    <scope>NUCLEOTIDE SEQUENCE [LARGE SCALE GENOMIC DNA]</scope>
    <source>
        <strain evidence="2">180601</strain>
        <tissue evidence="2">Whole Body</tissue>
    </source>
</reference>
<comment type="caution">
    <text evidence="2">The sequence shown here is derived from an EMBL/GenBank/DDBJ whole genome shotgun (WGS) entry which is preliminary data.</text>
</comment>
<name>A0A6G0Z190_APHCR</name>
<proteinExistence type="predicted"/>
<dbReference type="AlphaFoldDB" id="A0A6G0Z190"/>
<evidence type="ECO:0000313" key="3">
    <source>
        <dbReference type="Proteomes" id="UP000478052"/>
    </source>
</evidence>
<evidence type="ECO:0000313" key="2">
    <source>
        <dbReference type="EMBL" id="KAF0764096.1"/>
    </source>
</evidence>
<organism evidence="2 3">
    <name type="scientific">Aphis craccivora</name>
    <name type="common">Cowpea aphid</name>
    <dbReference type="NCBI Taxonomy" id="307492"/>
    <lineage>
        <taxon>Eukaryota</taxon>
        <taxon>Metazoa</taxon>
        <taxon>Ecdysozoa</taxon>
        <taxon>Arthropoda</taxon>
        <taxon>Hexapoda</taxon>
        <taxon>Insecta</taxon>
        <taxon>Pterygota</taxon>
        <taxon>Neoptera</taxon>
        <taxon>Paraneoptera</taxon>
        <taxon>Hemiptera</taxon>
        <taxon>Sternorrhyncha</taxon>
        <taxon>Aphidomorpha</taxon>
        <taxon>Aphidoidea</taxon>
        <taxon>Aphididae</taxon>
        <taxon>Aphidini</taxon>
        <taxon>Aphis</taxon>
        <taxon>Aphis</taxon>
    </lineage>
</organism>
<dbReference type="Proteomes" id="UP000478052">
    <property type="component" value="Unassembled WGS sequence"/>
</dbReference>
<sequence length="250" mass="29732">MNVPIDFTMMCDVTQKRINTSFLYLSINSSRKDKSLSLRYFISFLYLRVENLIQDFIMIHTAPNYVMSDDLFYKKFNDSERSDECIDFTMMCWTVSDRKVNVVGTLGGQNVRKNPKRVTEKQEFLRKTSFRPNRYFYMVVNQKLITIYLNFQKKLTFFELFIDHRNFLSINKFWMAKNTLKCYTRFLMIQTFTKSVENAKICNISRRYLNILPVIKIGVFFTSNIDENSSKPPLKHKPPFSPITENYTLG</sequence>
<gene>
    <name evidence="2" type="ORF">FWK35_00002501</name>
</gene>
<protein>
    <submittedName>
        <fullName evidence="2">Uncharacterized protein</fullName>
    </submittedName>
</protein>
<evidence type="ECO:0000256" key="1">
    <source>
        <dbReference type="SAM" id="MobiDB-lite"/>
    </source>
</evidence>